<organism evidence="2 3">
    <name type="scientific">Parendozoicomonas callyspongiae</name>
    <dbReference type="NCBI Taxonomy" id="2942213"/>
    <lineage>
        <taxon>Bacteria</taxon>
        <taxon>Pseudomonadati</taxon>
        <taxon>Pseudomonadota</taxon>
        <taxon>Gammaproteobacteria</taxon>
        <taxon>Oceanospirillales</taxon>
        <taxon>Endozoicomonadaceae</taxon>
        <taxon>Parendozoicomonas</taxon>
    </lineage>
</organism>
<dbReference type="EMBL" id="JAMFLX010000007">
    <property type="protein sequence ID" value="MCL6269696.1"/>
    <property type="molecule type" value="Genomic_DNA"/>
</dbReference>
<proteinExistence type="predicted"/>
<dbReference type="Proteomes" id="UP001203338">
    <property type="component" value="Unassembled WGS sequence"/>
</dbReference>
<dbReference type="SUPFAM" id="SSF53474">
    <property type="entry name" value="alpha/beta-Hydrolases"/>
    <property type="match status" value="1"/>
</dbReference>
<dbReference type="InterPro" id="IPR029058">
    <property type="entry name" value="AB_hydrolase_fold"/>
</dbReference>
<dbReference type="Gene3D" id="3.40.50.1820">
    <property type="entry name" value="alpha/beta hydrolase"/>
    <property type="match status" value="1"/>
</dbReference>
<dbReference type="InterPro" id="IPR005645">
    <property type="entry name" value="FSH-like_dom"/>
</dbReference>
<comment type="caution">
    <text evidence="2">The sequence shown here is derived from an EMBL/GenBank/DDBJ whole genome shotgun (WGS) entry which is preliminary data.</text>
</comment>
<dbReference type="Pfam" id="PF03959">
    <property type="entry name" value="FSH1"/>
    <property type="match status" value="1"/>
</dbReference>
<dbReference type="RefSeq" id="WP_249698766.1">
    <property type="nucleotide sequence ID" value="NZ_JAMFLX010000007.1"/>
</dbReference>
<accession>A0ABT0PFB5</accession>
<evidence type="ECO:0000259" key="1">
    <source>
        <dbReference type="Pfam" id="PF03959"/>
    </source>
</evidence>
<sequence length="185" mass="20661">MAVDSFSDKAYVARPCQFVMSAKCETKVWTDLRYSRGAVDSLNTALDRLKAKGNYKSLELVGFSGGATLALLVGSQRHDIQSIRTVAGNLAPHFVNQFHKVSPMPLALDPADRNKELAGIPQLHFYGENDSVITPQVLESYKRRFRTTECIYGMKVIDASHQKGWAEKWPYLLKQPLPACQAEKS</sequence>
<protein>
    <recommendedName>
        <fullName evidence="1">Serine hydrolase domain-containing protein</fullName>
    </recommendedName>
</protein>
<evidence type="ECO:0000313" key="3">
    <source>
        <dbReference type="Proteomes" id="UP001203338"/>
    </source>
</evidence>
<gene>
    <name evidence="2" type="ORF">M3P05_07055</name>
</gene>
<feature type="domain" description="Serine hydrolase" evidence="1">
    <location>
        <begin position="37"/>
        <end position="141"/>
    </location>
</feature>
<evidence type="ECO:0000313" key="2">
    <source>
        <dbReference type="EMBL" id="MCL6269696.1"/>
    </source>
</evidence>
<name>A0ABT0PFB5_9GAMM</name>
<keyword evidence="3" id="KW-1185">Reference proteome</keyword>
<reference evidence="2 3" key="1">
    <citation type="submission" date="2022-05" db="EMBL/GenBank/DDBJ databases">
        <authorList>
            <person name="Park J.-S."/>
        </authorList>
    </citation>
    <scope>NUCLEOTIDE SEQUENCE [LARGE SCALE GENOMIC DNA]</scope>
    <source>
        <strain evidence="2 3">2012CJ34-2</strain>
    </source>
</reference>